<keyword evidence="4" id="KW-1185">Reference proteome</keyword>
<accession>C8NS16</accession>
<dbReference type="RefSeq" id="WP_006768753.1">
    <property type="nucleotide sequence ID" value="NC_004369.1"/>
</dbReference>
<dbReference type="STRING" id="196164.gene:10743339"/>
<keyword evidence="2" id="KW-0472">Membrane</keyword>
<sequence length="168" mass="17662">MSSSPVDPTRATPTARSYPDPHLTEPIAGSTRAPDTEAEVRARNESLGEMFSGLAERLSTLIRQEIKLAKAEATESAKEAGAGAGMLAGAAVGGFFVLMFLSLALTWALGNVMNLGWAALIVAILWAIIAAVLGAVGKKRLEQVKGLPQTQESVQEIPPTLNPNKETP</sequence>
<dbReference type="OrthoDB" id="3216929at2"/>
<keyword evidence="2" id="KW-0812">Transmembrane</keyword>
<dbReference type="KEGG" id="cef:CE2889"/>
<reference evidence="3 4" key="1">
    <citation type="journal article" date="2003" name="Genome Res.">
        <title>Comparative complete genome sequence analysis of the amino acid replacements responsible for the thermostability of Corynebacterium efficiens.</title>
        <authorList>
            <person name="Nishio Y."/>
            <person name="Nakamura Y."/>
            <person name="Kawarabayasi Y."/>
            <person name="Usuda Y."/>
            <person name="Kimura E."/>
            <person name="Sugimoto S."/>
            <person name="Matsui K."/>
            <person name="Yamagishi A."/>
            <person name="Kikuchi H."/>
            <person name="Ikeo K."/>
            <person name="Gojobori T."/>
        </authorList>
    </citation>
    <scope>NUCLEOTIDE SEQUENCE [LARGE SCALE GENOMIC DNA]</scope>
    <source>
        <strain evidence="4">DSM 44549 / YS-314 / AJ 12310 / JCM 11189 / NBRC 100395</strain>
    </source>
</reference>
<feature type="compositionally biased region" description="Polar residues" evidence="1">
    <location>
        <begin position="1"/>
        <end position="15"/>
    </location>
</feature>
<dbReference type="HOGENOM" id="CLU_106273_5_0_11"/>
<evidence type="ECO:0000313" key="4">
    <source>
        <dbReference type="Proteomes" id="UP000001409"/>
    </source>
</evidence>
<feature type="transmembrane region" description="Helical" evidence="2">
    <location>
        <begin position="115"/>
        <end position="136"/>
    </location>
</feature>
<organism evidence="3 4">
    <name type="scientific">Corynebacterium efficiens (strain DSM 44549 / YS-314 / AJ 12310 / JCM 11189 / NBRC 100395)</name>
    <dbReference type="NCBI Taxonomy" id="196164"/>
    <lineage>
        <taxon>Bacteria</taxon>
        <taxon>Bacillati</taxon>
        <taxon>Actinomycetota</taxon>
        <taxon>Actinomycetes</taxon>
        <taxon>Mycobacteriales</taxon>
        <taxon>Corynebacteriaceae</taxon>
        <taxon>Corynebacterium</taxon>
    </lineage>
</organism>
<evidence type="ECO:0000256" key="2">
    <source>
        <dbReference type="SAM" id="Phobius"/>
    </source>
</evidence>
<keyword evidence="2" id="KW-1133">Transmembrane helix</keyword>
<evidence type="ECO:0000256" key="1">
    <source>
        <dbReference type="SAM" id="MobiDB-lite"/>
    </source>
</evidence>
<dbReference type="InterPro" id="IPR009937">
    <property type="entry name" value="Phage_holin_3_6"/>
</dbReference>
<feature type="region of interest" description="Disordered" evidence="1">
    <location>
        <begin position="1"/>
        <end position="37"/>
    </location>
</feature>
<evidence type="ECO:0008006" key="5">
    <source>
        <dbReference type="Google" id="ProtNLM"/>
    </source>
</evidence>
<proteinExistence type="predicted"/>
<dbReference type="EMBL" id="BA000035">
    <property type="protein sequence ID" value="BAC19699.1"/>
    <property type="molecule type" value="Genomic_DNA"/>
</dbReference>
<dbReference type="Pfam" id="PF07332">
    <property type="entry name" value="Phage_holin_3_6"/>
    <property type="match status" value="1"/>
</dbReference>
<dbReference type="Proteomes" id="UP000001409">
    <property type="component" value="Chromosome"/>
</dbReference>
<feature type="region of interest" description="Disordered" evidence="1">
    <location>
        <begin position="148"/>
        <end position="168"/>
    </location>
</feature>
<dbReference type="AlphaFoldDB" id="Q8FT03"/>
<dbReference type="eggNOG" id="ENOG5032TF3">
    <property type="taxonomic scope" value="Bacteria"/>
</dbReference>
<name>Q8FT03_COREF</name>
<accession>Q8FT03</accession>
<evidence type="ECO:0000313" key="3">
    <source>
        <dbReference type="EMBL" id="BAC19699.1"/>
    </source>
</evidence>
<feature type="transmembrane region" description="Helical" evidence="2">
    <location>
        <begin position="86"/>
        <end position="109"/>
    </location>
</feature>
<protein>
    <recommendedName>
        <fullName evidence="5">Integral membrane protein</fullName>
    </recommendedName>
</protein>